<dbReference type="SMART" id="SM00198">
    <property type="entry name" value="SCP"/>
    <property type="match status" value="1"/>
</dbReference>
<sequence length="195" mass="22328">MAKNRPKWTGNRIMLKTIFIATSSLILLTSCQSPQSSTTQSIKNNEPSSINNPAVKKHNALRQQHFVGSKLSYSLKLEKEAQTYVNKLAQSGKFEHDPSNIGKMYGENLYRHSSTQKPNLNKIIQKWYDEKKYYDMQTQKCQTSKVCGHYTQVVWKNSKLLGCASAKYTKGSYKNGYVTICKYYPYGNIQGENPY</sequence>
<reference evidence="2" key="1">
    <citation type="submission" date="2020-01" db="EMBL/GenBank/DDBJ databases">
        <authorList>
            <person name="Meier V. D."/>
            <person name="Meier V D."/>
        </authorList>
    </citation>
    <scope>NUCLEOTIDE SEQUENCE</scope>
    <source>
        <strain evidence="2">HLG_WM_MAG_05</strain>
    </source>
</reference>
<protein>
    <recommendedName>
        <fullName evidence="1">SCP domain-containing protein</fullName>
    </recommendedName>
</protein>
<dbReference type="InterPro" id="IPR001283">
    <property type="entry name" value="CRISP-related"/>
</dbReference>
<gene>
    <name evidence="2" type="ORF">HELGO_WM8817</name>
</gene>
<dbReference type="GO" id="GO:0005576">
    <property type="term" value="C:extracellular region"/>
    <property type="evidence" value="ECO:0007669"/>
    <property type="project" value="InterPro"/>
</dbReference>
<evidence type="ECO:0000313" key="2">
    <source>
        <dbReference type="EMBL" id="CAA6827186.1"/>
    </source>
</evidence>
<organism evidence="2">
    <name type="scientific">uncultured Sulfurovum sp</name>
    <dbReference type="NCBI Taxonomy" id="269237"/>
    <lineage>
        <taxon>Bacteria</taxon>
        <taxon>Pseudomonadati</taxon>
        <taxon>Campylobacterota</taxon>
        <taxon>Epsilonproteobacteria</taxon>
        <taxon>Campylobacterales</taxon>
        <taxon>Sulfurovaceae</taxon>
        <taxon>Sulfurovum</taxon>
        <taxon>environmental samples</taxon>
    </lineage>
</organism>
<dbReference type="InterPro" id="IPR018244">
    <property type="entry name" value="Allrgn_V5/Tpx1_CS"/>
</dbReference>
<feature type="domain" description="SCP" evidence="1">
    <location>
        <begin position="49"/>
        <end position="191"/>
    </location>
</feature>
<dbReference type="PROSITE" id="PS01009">
    <property type="entry name" value="CRISP_1"/>
    <property type="match status" value="1"/>
</dbReference>
<dbReference type="PRINTS" id="PR00837">
    <property type="entry name" value="V5TPXLIKE"/>
</dbReference>
<dbReference type="PRINTS" id="PR00838">
    <property type="entry name" value="V5ALLERGEN"/>
</dbReference>
<dbReference type="PANTHER" id="PTHR10334">
    <property type="entry name" value="CYSTEINE-RICH SECRETORY PROTEIN-RELATED"/>
    <property type="match status" value="1"/>
</dbReference>
<dbReference type="AlphaFoldDB" id="A0A6S6UGQ1"/>
<dbReference type="Pfam" id="PF00188">
    <property type="entry name" value="CAP"/>
    <property type="match status" value="1"/>
</dbReference>
<dbReference type="InterPro" id="IPR014044">
    <property type="entry name" value="CAP_dom"/>
</dbReference>
<dbReference type="InterPro" id="IPR002413">
    <property type="entry name" value="V5_allergen-like"/>
</dbReference>
<proteinExistence type="predicted"/>
<dbReference type="PROSITE" id="PS51257">
    <property type="entry name" value="PROKAR_LIPOPROTEIN"/>
    <property type="match status" value="1"/>
</dbReference>
<name>A0A6S6UGQ1_9BACT</name>
<dbReference type="EMBL" id="CACVAU010000090">
    <property type="protein sequence ID" value="CAA6827186.1"/>
    <property type="molecule type" value="Genomic_DNA"/>
</dbReference>
<dbReference type="InterPro" id="IPR035940">
    <property type="entry name" value="CAP_sf"/>
</dbReference>
<evidence type="ECO:0000259" key="1">
    <source>
        <dbReference type="SMART" id="SM00198"/>
    </source>
</evidence>
<dbReference type="SUPFAM" id="SSF55797">
    <property type="entry name" value="PR-1-like"/>
    <property type="match status" value="1"/>
</dbReference>
<dbReference type="Gene3D" id="3.40.33.10">
    <property type="entry name" value="CAP"/>
    <property type="match status" value="1"/>
</dbReference>
<accession>A0A6S6UGQ1</accession>